<dbReference type="RefSeq" id="WP_190461655.1">
    <property type="nucleotide sequence ID" value="NZ_JACJPW010000003.1"/>
</dbReference>
<proteinExistence type="predicted"/>
<name>A0A926V9X7_9CYAN</name>
<comment type="caution">
    <text evidence="3">The sequence shown here is derived from an EMBL/GenBank/DDBJ whole genome shotgun (WGS) entry which is preliminary data.</text>
</comment>
<reference evidence="3" key="2">
    <citation type="submission" date="2020-08" db="EMBL/GenBank/DDBJ databases">
        <authorList>
            <person name="Chen M."/>
            <person name="Teng W."/>
            <person name="Zhao L."/>
            <person name="Hu C."/>
            <person name="Zhou Y."/>
            <person name="Han B."/>
            <person name="Song L."/>
            <person name="Shu W."/>
        </authorList>
    </citation>
    <scope>NUCLEOTIDE SEQUENCE</scope>
    <source>
        <strain evidence="3">FACHB-1375</strain>
    </source>
</reference>
<evidence type="ECO:0000313" key="3">
    <source>
        <dbReference type="EMBL" id="MBD2179953.1"/>
    </source>
</evidence>
<accession>A0A926V9X7</accession>
<feature type="region of interest" description="Disordered" evidence="1">
    <location>
        <begin position="189"/>
        <end position="219"/>
    </location>
</feature>
<evidence type="ECO:0000313" key="4">
    <source>
        <dbReference type="Proteomes" id="UP000641646"/>
    </source>
</evidence>
<gene>
    <name evidence="3" type="ORF">H6G03_02295</name>
</gene>
<evidence type="ECO:0000256" key="2">
    <source>
        <dbReference type="SAM" id="SignalP"/>
    </source>
</evidence>
<feature type="chain" id="PRO_5037931690" evidence="2">
    <location>
        <begin position="34"/>
        <end position="219"/>
    </location>
</feature>
<feature type="compositionally biased region" description="Polar residues" evidence="1">
    <location>
        <begin position="192"/>
        <end position="202"/>
    </location>
</feature>
<dbReference type="Proteomes" id="UP000641646">
    <property type="component" value="Unassembled WGS sequence"/>
</dbReference>
<dbReference type="InterPro" id="IPR025478">
    <property type="entry name" value="COP23"/>
</dbReference>
<feature type="signal peptide" evidence="2">
    <location>
        <begin position="1"/>
        <end position="33"/>
    </location>
</feature>
<keyword evidence="4" id="KW-1185">Reference proteome</keyword>
<keyword evidence="2" id="KW-0732">Signal</keyword>
<reference evidence="3" key="1">
    <citation type="journal article" date="2015" name="ISME J.">
        <title>Draft Genome Sequence of Streptomyces incarnatus NRRL8089, which Produces the Nucleoside Antibiotic Sinefungin.</title>
        <authorList>
            <person name="Oshima K."/>
            <person name="Hattori M."/>
            <person name="Shimizu H."/>
            <person name="Fukuda K."/>
            <person name="Nemoto M."/>
            <person name="Inagaki K."/>
            <person name="Tamura T."/>
        </authorList>
    </citation>
    <scope>NUCLEOTIDE SEQUENCE</scope>
    <source>
        <strain evidence="3">FACHB-1375</strain>
    </source>
</reference>
<protein>
    <submittedName>
        <fullName evidence="3">Uncharacterized protein</fullName>
    </submittedName>
</protein>
<dbReference type="AlphaFoldDB" id="A0A926V9X7"/>
<dbReference type="Pfam" id="PF14218">
    <property type="entry name" value="COP23"/>
    <property type="match status" value="1"/>
</dbReference>
<evidence type="ECO:0000256" key="1">
    <source>
        <dbReference type="SAM" id="MobiDB-lite"/>
    </source>
</evidence>
<organism evidence="3 4">
    <name type="scientific">Aerosakkonema funiforme FACHB-1375</name>
    <dbReference type="NCBI Taxonomy" id="2949571"/>
    <lineage>
        <taxon>Bacteria</taxon>
        <taxon>Bacillati</taxon>
        <taxon>Cyanobacteriota</taxon>
        <taxon>Cyanophyceae</taxon>
        <taxon>Oscillatoriophycideae</taxon>
        <taxon>Aerosakkonematales</taxon>
        <taxon>Aerosakkonemataceae</taxon>
        <taxon>Aerosakkonema</taxon>
    </lineage>
</organism>
<dbReference type="EMBL" id="JACJPW010000003">
    <property type="protein sequence ID" value="MBD2179953.1"/>
    <property type="molecule type" value="Genomic_DNA"/>
</dbReference>
<sequence length="219" mass="23787">MKSQKFLAQFLVSTIAVSGAVSGVVASTPQAQAQEAEELSTIFRCVRENRNFATIAERGDRTTSPIVVWRTTEFGPDYTPQQRCRIVSDRLSRAVADNGGRLSNLYLTTGTLNNLPVVCYINGGSSNCNSDNLLFTLDRRSAQNPDEVLANLLEFGTTGSGRPVYSLRPNNSSTVQRRTFSLERVVNEAFRSRNSGGSTTRPRTGNNSGTNSGGRNNGI</sequence>